<evidence type="ECO:0000313" key="3">
    <source>
        <dbReference type="EMBL" id="QBY43950.1"/>
    </source>
</evidence>
<dbReference type="EMBL" id="FN545185">
    <property type="protein sequence ID" value="CBA72551.1"/>
    <property type="molecule type" value="Genomic_DNA"/>
</dbReference>
<name>D2TYP3_9GAMM</name>
<dbReference type="EC" id="3.4.-.-" evidence="3"/>
<evidence type="ECO:0000313" key="2">
    <source>
        <dbReference type="EMBL" id="CBA72551.1"/>
    </source>
</evidence>
<feature type="signal peptide" evidence="1">
    <location>
        <begin position="1"/>
        <end position="26"/>
    </location>
</feature>
<keyword evidence="1" id="KW-0732">Signal</keyword>
<dbReference type="AlphaFoldDB" id="D2TYP3"/>
<reference evidence="3 4" key="2">
    <citation type="submission" date="2019-03" db="EMBL/GenBank/DDBJ databases">
        <title>Long-read sequencing reveals hyperdense prophage content in a complex bacterial symbiont genome.</title>
        <authorList>
            <person name="Frost C.L."/>
            <person name="Siozios S."/>
            <person name="Nadal-Jimenez P."/>
            <person name="Brockhurst M.A."/>
            <person name="King K.C."/>
            <person name="Darby A.C."/>
            <person name="Hurst G.D.D."/>
        </authorList>
    </citation>
    <scope>NUCLEOTIDE SEQUENCE [LARGE SCALE GENOMIC DNA]</scope>
    <source>
        <strain evidence="3 4">FIN</strain>
    </source>
</reference>
<evidence type="ECO:0000256" key="1">
    <source>
        <dbReference type="SAM" id="SignalP"/>
    </source>
</evidence>
<reference evidence="2" key="1">
    <citation type="journal article" date="2010" name="Insect Mol. Biol.">
        <title>The draft genome sequence of Arsenophonus nasoniae, son-killer bacterium of Nasonia vitripennis, reveals genes associated with virulence and symbiosis.</title>
        <authorList>
            <person name="Wilkes T."/>
            <person name="Darby A.C."/>
            <person name="Choi J."/>
            <person name="Colborne J.K."/>
            <person name="Werren J.H."/>
            <person name="Hurst G.D.D."/>
        </authorList>
    </citation>
    <scope>NUCLEOTIDE SEQUENCE</scope>
</reference>
<keyword evidence="2" id="KW-0449">Lipoprotein</keyword>
<dbReference type="EMBL" id="CP038613">
    <property type="protein sequence ID" value="QBY43950.1"/>
    <property type="molecule type" value="Genomic_DNA"/>
</dbReference>
<sequence>MVKLQPLLKYCMRPIPALVIPLLLSACNSPNSSLYKTQSNSLYQVSQAEFEQLVRNVEIKTKILEQYANWRGVAYRFGGTTKKGID</sequence>
<dbReference type="KEGG" id="ans:ArsFIN_25220"/>
<gene>
    <name evidence="3" type="primary">mepS_2</name>
    <name evidence="2" type="ORF">ARN_12720</name>
    <name evidence="3" type="ORF">ArsFIN_25220</name>
</gene>
<keyword evidence="3" id="KW-0645">Protease</keyword>
<dbReference type="GO" id="GO:0004180">
    <property type="term" value="F:carboxypeptidase activity"/>
    <property type="evidence" value="ECO:0007669"/>
    <property type="project" value="UniProtKB-KW"/>
</dbReference>
<keyword evidence="3" id="KW-0121">Carboxypeptidase</keyword>
<feature type="chain" id="PRO_5042803010" evidence="1">
    <location>
        <begin position="27"/>
        <end position="86"/>
    </location>
</feature>
<accession>D2TYP3</accession>
<dbReference type="PROSITE" id="PS51257">
    <property type="entry name" value="PROKAR_LIPOPROTEIN"/>
    <property type="match status" value="1"/>
</dbReference>
<evidence type="ECO:0000313" key="4">
    <source>
        <dbReference type="Proteomes" id="UP000295134"/>
    </source>
</evidence>
<keyword evidence="3" id="KW-0378">Hydrolase</keyword>
<organism evidence="2">
    <name type="scientific">Arsenophonus nasoniae</name>
    <name type="common">son-killer infecting Nasonia vitripennis</name>
    <dbReference type="NCBI Taxonomy" id="638"/>
    <lineage>
        <taxon>Bacteria</taxon>
        <taxon>Pseudomonadati</taxon>
        <taxon>Pseudomonadota</taxon>
        <taxon>Gammaproteobacteria</taxon>
        <taxon>Enterobacterales</taxon>
        <taxon>Morganellaceae</taxon>
        <taxon>Arsenophonus</taxon>
    </lineage>
</organism>
<protein>
    <submittedName>
        <fullName evidence="3">Murein DD-endopeptidase MepS/Murein LD-carboxypeptidase</fullName>
        <ecNumber evidence="3">3.4.-.-</ecNumber>
    </submittedName>
    <submittedName>
        <fullName evidence="2">Putative outer membrane lipoprotein</fullName>
    </submittedName>
</protein>
<dbReference type="Proteomes" id="UP000295134">
    <property type="component" value="Chromosome"/>
</dbReference>
<proteinExistence type="predicted"/>